<dbReference type="Gene3D" id="6.10.250.3020">
    <property type="match status" value="1"/>
</dbReference>
<dbReference type="Gene3D" id="1.10.287.130">
    <property type="match status" value="1"/>
</dbReference>
<evidence type="ECO:0000259" key="16">
    <source>
        <dbReference type="PROSITE" id="PS50109"/>
    </source>
</evidence>
<dbReference type="SMART" id="SM00387">
    <property type="entry name" value="HATPase_c"/>
    <property type="match status" value="1"/>
</dbReference>
<evidence type="ECO:0000256" key="15">
    <source>
        <dbReference type="SAM" id="Phobius"/>
    </source>
</evidence>
<dbReference type="PANTHER" id="PTHR43065">
    <property type="entry name" value="SENSOR HISTIDINE KINASE"/>
    <property type="match status" value="1"/>
</dbReference>
<evidence type="ECO:0000256" key="3">
    <source>
        <dbReference type="ARBA" id="ARBA00012438"/>
    </source>
</evidence>
<keyword evidence="14" id="KW-0175">Coiled coil</keyword>
<keyword evidence="5" id="KW-0597">Phosphoprotein</keyword>
<dbReference type="SMART" id="SM00388">
    <property type="entry name" value="HisKA"/>
    <property type="match status" value="1"/>
</dbReference>
<feature type="coiled-coil region" evidence="14">
    <location>
        <begin position="346"/>
        <end position="373"/>
    </location>
</feature>
<protein>
    <recommendedName>
        <fullName evidence="3">histidine kinase</fullName>
        <ecNumber evidence="3">2.7.13.3</ecNumber>
    </recommendedName>
</protein>
<dbReference type="RefSeq" id="WP_250753634.1">
    <property type="nucleotide sequence ID" value="NZ_CP098401.1"/>
</dbReference>
<dbReference type="EC" id="2.7.13.3" evidence="3"/>
<comment type="subcellular location">
    <subcellularLocation>
        <location evidence="2">Cell membrane</location>
        <topology evidence="2">Multi-pass membrane protein</topology>
    </subcellularLocation>
</comment>
<dbReference type="PIRSF" id="PIRSF036431">
    <property type="entry name" value="STHK_DctB"/>
    <property type="match status" value="1"/>
</dbReference>
<evidence type="ECO:0000256" key="6">
    <source>
        <dbReference type="ARBA" id="ARBA00022679"/>
    </source>
</evidence>
<feature type="domain" description="Histidine kinase" evidence="16">
    <location>
        <begin position="382"/>
        <end position="588"/>
    </location>
</feature>
<evidence type="ECO:0000256" key="10">
    <source>
        <dbReference type="ARBA" id="ARBA00022840"/>
    </source>
</evidence>
<keyword evidence="10 17" id="KW-0067">ATP-binding</keyword>
<dbReference type="Gene3D" id="3.30.565.10">
    <property type="entry name" value="Histidine kinase-like ATPase, C-terminal domain"/>
    <property type="match status" value="1"/>
</dbReference>
<dbReference type="PRINTS" id="PR00344">
    <property type="entry name" value="BCTRLSENSOR"/>
</dbReference>
<dbReference type="EMBL" id="CP098401">
    <property type="protein sequence ID" value="URW76407.1"/>
    <property type="molecule type" value="Genomic_DNA"/>
</dbReference>
<dbReference type="InterPro" id="IPR003594">
    <property type="entry name" value="HATPase_dom"/>
</dbReference>
<dbReference type="InterPro" id="IPR017055">
    <property type="entry name" value="Sig_transdc_His_kinase_DctB"/>
</dbReference>
<sequence>MTIRLPSRLRWLVLATLGLALVAGLVADRWASGRARAVADDAAATAARSHVGVLQSELQKFRLLPLVLTEYPGVAAALAGDAEAARALDRTFELLAARTDAADLYAIDASGRTVAASNWRKPTSFVGQNYGFRPYFQGAMLRGASELFALGTVSGRPGLYLARRVEQRGRALGVIVVKVEFDGLEAGWARTSGASFVVDPRGVILVTSEPRLRFRTIGPVDPALVATARQTLQFGAAPPVPAPITIVGRAATATLGGDTARYRLSSMPAPLTGARLIHLAPLEPPLAAARIAAALVALALVLVAGIVAALLLRARDTRRLQAEARAALEGEVSRRTAELRDANVALRRESEERLIADRRYREAREELAQANRLGTLGQVTAGVAHEINQPVAAIRAFAENGATFLDRGAPQDARDNLRQIVALADRIGTITGELRSFARRRTRGGGTTRVGDALDGALLLVGERGRGVMLGGDARDTVVRGDRIRIEQILVNLLQNALDATASLPHARVSIDARRDGDRVTIAVTDTGAGIDAAIADQLFTPFTTGKTDGLGLGLAIARDIARDLGGELSHRPTATGAAFDLELAVAR</sequence>
<feature type="transmembrane region" description="Helical" evidence="15">
    <location>
        <begin position="291"/>
        <end position="312"/>
    </location>
</feature>
<keyword evidence="18" id="KW-1185">Reference proteome</keyword>
<comment type="catalytic activity">
    <reaction evidence="1">
        <text>ATP + protein L-histidine = ADP + protein N-phospho-L-histidine.</text>
        <dbReference type="EC" id="2.7.13.3"/>
    </reaction>
</comment>
<keyword evidence="9" id="KW-0418">Kinase</keyword>
<evidence type="ECO:0000313" key="18">
    <source>
        <dbReference type="Proteomes" id="UP001055580"/>
    </source>
</evidence>
<evidence type="ECO:0000256" key="4">
    <source>
        <dbReference type="ARBA" id="ARBA00022475"/>
    </source>
</evidence>
<evidence type="ECO:0000256" key="2">
    <source>
        <dbReference type="ARBA" id="ARBA00004651"/>
    </source>
</evidence>
<dbReference type="SUPFAM" id="SSF55874">
    <property type="entry name" value="ATPase domain of HSP90 chaperone/DNA topoisomerase II/histidine kinase"/>
    <property type="match status" value="1"/>
</dbReference>
<dbReference type="GO" id="GO:0005524">
    <property type="term" value="F:ATP binding"/>
    <property type="evidence" value="ECO:0007669"/>
    <property type="project" value="UniProtKB-KW"/>
</dbReference>
<evidence type="ECO:0000256" key="7">
    <source>
        <dbReference type="ARBA" id="ARBA00022692"/>
    </source>
</evidence>
<organism evidence="17 18">
    <name type="scientific">Sphingomonas donggukensis</name>
    <dbReference type="NCBI Taxonomy" id="2949093"/>
    <lineage>
        <taxon>Bacteria</taxon>
        <taxon>Pseudomonadati</taxon>
        <taxon>Pseudomonadota</taxon>
        <taxon>Alphaproteobacteria</taxon>
        <taxon>Sphingomonadales</taxon>
        <taxon>Sphingomonadaceae</taxon>
        <taxon>Sphingomonas</taxon>
    </lineage>
</organism>
<dbReference type="InterPro" id="IPR029151">
    <property type="entry name" value="Sensor-like_sf"/>
</dbReference>
<dbReference type="InterPro" id="IPR005467">
    <property type="entry name" value="His_kinase_dom"/>
</dbReference>
<dbReference type="InterPro" id="IPR004358">
    <property type="entry name" value="Sig_transdc_His_kin-like_C"/>
</dbReference>
<name>A0ABY4TY06_9SPHN</name>
<dbReference type="SUPFAM" id="SSF47384">
    <property type="entry name" value="Homodimeric domain of signal transducing histidine kinase"/>
    <property type="match status" value="1"/>
</dbReference>
<dbReference type="PANTHER" id="PTHR43065:SF46">
    <property type="entry name" value="C4-DICARBOXYLATE TRANSPORT SENSOR PROTEIN DCTB"/>
    <property type="match status" value="1"/>
</dbReference>
<evidence type="ECO:0000256" key="1">
    <source>
        <dbReference type="ARBA" id="ARBA00000085"/>
    </source>
</evidence>
<dbReference type="InterPro" id="IPR036890">
    <property type="entry name" value="HATPase_C_sf"/>
</dbReference>
<keyword evidence="13 15" id="KW-0472">Membrane</keyword>
<accession>A0ABY4TY06</accession>
<keyword evidence="8" id="KW-0547">Nucleotide-binding</keyword>
<keyword evidence="11 15" id="KW-1133">Transmembrane helix</keyword>
<dbReference type="InterPro" id="IPR033479">
    <property type="entry name" value="dCache_1"/>
</dbReference>
<evidence type="ECO:0000256" key="14">
    <source>
        <dbReference type="SAM" id="Coils"/>
    </source>
</evidence>
<evidence type="ECO:0000256" key="5">
    <source>
        <dbReference type="ARBA" id="ARBA00022553"/>
    </source>
</evidence>
<evidence type="ECO:0000256" key="11">
    <source>
        <dbReference type="ARBA" id="ARBA00022989"/>
    </source>
</evidence>
<dbReference type="InterPro" id="IPR003661">
    <property type="entry name" value="HisK_dim/P_dom"/>
</dbReference>
<proteinExistence type="predicted"/>
<keyword evidence="4" id="KW-1003">Cell membrane</keyword>
<dbReference type="Gene3D" id="3.30.450.20">
    <property type="entry name" value="PAS domain"/>
    <property type="match status" value="2"/>
</dbReference>
<dbReference type="Proteomes" id="UP001055580">
    <property type="component" value="Chromosome"/>
</dbReference>
<evidence type="ECO:0000256" key="9">
    <source>
        <dbReference type="ARBA" id="ARBA00022777"/>
    </source>
</evidence>
<dbReference type="Pfam" id="PF02518">
    <property type="entry name" value="HATPase_c"/>
    <property type="match status" value="1"/>
</dbReference>
<keyword evidence="7 15" id="KW-0812">Transmembrane</keyword>
<gene>
    <name evidence="17" type="ORF">M9980_04080</name>
</gene>
<reference evidence="17" key="1">
    <citation type="submission" date="2022-05" db="EMBL/GenBank/DDBJ databases">
        <title>Sphingomonas sp. strain RMG20 Genome sequencing and assembly.</title>
        <authorList>
            <person name="Kim I."/>
        </authorList>
    </citation>
    <scope>NUCLEOTIDE SEQUENCE</scope>
    <source>
        <strain evidence="17">RMG20</strain>
    </source>
</reference>
<keyword evidence="12" id="KW-0902">Two-component regulatory system</keyword>
<keyword evidence="6" id="KW-0808">Transferase</keyword>
<dbReference type="InterPro" id="IPR036097">
    <property type="entry name" value="HisK_dim/P_sf"/>
</dbReference>
<dbReference type="CDD" id="cd00082">
    <property type="entry name" value="HisKA"/>
    <property type="match status" value="1"/>
</dbReference>
<dbReference type="Pfam" id="PF02743">
    <property type="entry name" value="dCache_1"/>
    <property type="match status" value="1"/>
</dbReference>
<dbReference type="SUPFAM" id="SSF103190">
    <property type="entry name" value="Sensory domain-like"/>
    <property type="match status" value="1"/>
</dbReference>
<evidence type="ECO:0000256" key="12">
    <source>
        <dbReference type="ARBA" id="ARBA00023012"/>
    </source>
</evidence>
<dbReference type="PROSITE" id="PS50109">
    <property type="entry name" value="HIS_KIN"/>
    <property type="match status" value="1"/>
</dbReference>
<evidence type="ECO:0000256" key="13">
    <source>
        <dbReference type="ARBA" id="ARBA00023136"/>
    </source>
</evidence>
<evidence type="ECO:0000313" key="17">
    <source>
        <dbReference type="EMBL" id="URW76407.1"/>
    </source>
</evidence>
<dbReference type="Pfam" id="PF00512">
    <property type="entry name" value="HisKA"/>
    <property type="match status" value="1"/>
</dbReference>
<evidence type="ECO:0000256" key="8">
    <source>
        <dbReference type="ARBA" id="ARBA00022741"/>
    </source>
</evidence>